<feature type="region of interest" description="Disordered" evidence="10">
    <location>
        <begin position="1298"/>
        <end position="1348"/>
    </location>
</feature>
<evidence type="ECO:0000256" key="1">
    <source>
        <dbReference type="ARBA" id="ARBA00004370"/>
    </source>
</evidence>
<evidence type="ECO:0000259" key="13">
    <source>
        <dbReference type="PROSITE" id="PS50847"/>
    </source>
</evidence>
<keyword evidence="15" id="KW-1185">Reference proteome</keyword>
<name>A0AA40SR24_9MICO</name>
<evidence type="ECO:0000256" key="12">
    <source>
        <dbReference type="SAM" id="SignalP"/>
    </source>
</evidence>
<keyword evidence="3" id="KW-0964">Secreted</keyword>
<keyword evidence="9" id="KW-0325">Glycoprotein</keyword>
<gene>
    <name evidence="14" type="ORF">BKA10_002548</name>
</gene>
<evidence type="ECO:0000256" key="5">
    <source>
        <dbReference type="ARBA" id="ARBA00022737"/>
    </source>
</evidence>
<keyword evidence="5" id="KW-0677">Repeat</keyword>
<dbReference type="InterPro" id="IPR013783">
    <property type="entry name" value="Ig-like_fold"/>
</dbReference>
<comment type="caution">
    <text evidence="14">The sequence shown here is derived from an EMBL/GenBank/DDBJ whole genome shotgun (WGS) entry which is preliminary data.</text>
</comment>
<dbReference type="SUPFAM" id="SSF49313">
    <property type="entry name" value="Cadherin-like"/>
    <property type="match status" value="1"/>
</dbReference>
<proteinExistence type="predicted"/>
<dbReference type="Proteomes" id="UP000549113">
    <property type="component" value="Unassembled WGS sequence"/>
</dbReference>
<dbReference type="GO" id="GO:0007157">
    <property type="term" value="P:heterophilic cell-cell adhesion via plasma membrane cell adhesion molecules"/>
    <property type="evidence" value="ECO:0007669"/>
    <property type="project" value="TreeGrafter"/>
</dbReference>
<dbReference type="InterPro" id="IPR015919">
    <property type="entry name" value="Cadherin-like_sf"/>
</dbReference>
<comment type="subcellular location">
    <subcellularLocation>
        <location evidence="1">Membrane</location>
    </subcellularLocation>
</comment>
<evidence type="ECO:0000256" key="9">
    <source>
        <dbReference type="ARBA" id="ARBA00023180"/>
    </source>
</evidence>
<evidence type="ECO:0000313" key="14">
    <source>
        <dbReference type="EMBL" id="MBB4140754.1"/>
    </source>
</evidence>
<evidence type="ECO:0000256" key="10">
    <source>
        <dbReference type="SAM" id="MobiDB-lite"/>
    </source>
</evidence>
<evidence type="ECO:0000256" key="6">
    <source>
        <dbReference type="ARBA" id="ARBA00023088"/>
    </source>
</evidence>
<keyword evidence="8" id="KW-1015">Disulfide bond</keyword>
<dbReference type="GO" id="GO:0007156">
    <property type="term" value="P:homophilic cell adhesion via plasma membrane adhesion molecules"/>
    <property type="evidence" value="ECO:0007669"/>
    <property type="project" value="TreeGrafter"/>
</dbReference>
<dbReference type="PANTHER" id="PTHR23277">
    <property type="entry name" value="NECTIN-RELATED"/>
    <property type="match status" value="1"/>
</dbReference>
<evidence type="ECO:0000256" key="3">
    <source>
        <dbReference type="ARBA" id="ARBA00022525"/>
    </source>
</evidence>
<dbReference type="InterPro" id="IPR019931">
    <property type="entry name" value="LPXTG_anchor"/>
</dbReference>
<organism evidence="14 15">
    <name type="scientific">Microbacterium invictum</name>
    <dbReference type="NCBI Taxonomy" id="515415"/>
    <lineage>
        <taxon>Bacteria</taxon>
        <taxon>Bacillati</taxon>
        <taxon>Actinomycetota</taxon>
        <taxon>Actinomycetes</taxon>
        <taxon>Micrococcales</taxon>
        <taxon>Microbacteriaceae</taxon>
        <taxon>Microbacterium</taxon>
    </lineage>
</organism>
<reference evidence="14 15" key="1">
    <citation type="submission" date="2020-08" db="EMBL/GenBank/DDBJ databases">
        <title>Sequencing the genomes of 1000 actinobacteria strains.</title>
        <authorList>
            <person name="Klenk H.-P."/>
        </authorList>
    </citation>
    <scope>NUCLEOTIDE SEQUENCE [LARGE SCALE GENOMIC DNA]</scope>
    <source>
        <strain evidence="14 15">DSM 19600</strain>
    </source>
</reference>
<evidence type="ECO:0000313" key="15">
    <source>
        <dbReference type="Proteomes" id="UP000549113"/>
    </source>
</evidence>
<dbReference type="EMBL" id="JACIFH010000001">
    <property type="protein sequence ID" value="MBB4140754.1"/>
    <property type="molecule type" value="Genomic_DNA"/>
</dbReference>
<dbReference type="GO" id="GO:0005975">
    <property type="term" value="P:carbohydrate metabolic process"/>
    <property type="evidence" value="ECO:0007669"/>
    <property type="project" value="UniProtKB-ARBA"/>
</dbReference>
<accession>A0AA40SR24</accession>
<evidence type="ECO:0000256" key="4">
    <source>
        <dbReference type="ARBA" id="ARBA00022729"/>
    </source>
</evidence>
<dbReference type="GO" id="GO:0016020">
    <property type="term" value="C:membrane"/>
    <property type="evidence" value="ECO:0007669"/>
    <property type="project" value="UniProtKB-SubCell"/>
</dbReference>
<dbReference type="PANTHER" id="PTHR23277:SF108">
    <property type="entry name" value="FASCICLIN-3"/>
    <property type="match status" value="1"/>
</dbReference>
<keyword evidence="2" id="KW-0134">Cell wall</keyword>
<evidence type="ECO:0000256" key="2">
    <source>
        <dbReference type="ARBA" id="ARBA00022512"/>
    </source>
</evidence>
<evidence type="ECO:0000256" key="7">
    <source>
        <dbReference type="ARBA" id="ARBA00023136"/>
    </source>
</evidence>
<dbReference type="Gene3D" id="2.60.40.10">
    <property type="entry name" value="Immunoglobulins"/>
    <property type="match status" value="11"/>
</dbReference>
<dbReference type="InterPro" id="IPR051427">
    <property type="entry name" value="Nectin/Nectin-like"/>
</dbReference>
<dbReference type="RefSeq" id="WP_183500237.1">
    <property type="nucleotide sequence ID" value="NZ_BAABCO010000004.1"/>
</dbReference>
<keyword evidence="7 11" id="KW-0472">Membrane</keyword>
<dbReference type="GO" id="GO:0005912">
    <property type="term" value="C:adherens junction"/>
    <property type="evidence" value="ECO:0007669"/>
    <property type="project" value="TreeGrafter"/>
</dbReference>
<keyword evidence="6" id="KW-0572">Peptidoglycan-anchor</keyword>
<protein>
    <recommendedName>
        <fullName evidence="13">Gram-positive cocci surface proteins LPxTG domain-containing protein</fullName>
    </recommendedName>
</protein>
<feature type="transmembrane region" description="Helical" evidence="11">
    <location>
        <begin position="1359"/>
        <end position="1377"/>
    </location>
</feature>
<sequence length="1383" mass="137333">MRSRIARVVTVLAVTASAVLVPLPAAAAAPIVFDDFAGNVLGSRAFTVYNSGTSAAPTFSQSNGTASIGLSGEGNSAPWANLEYTFPVTDLTSDGTNTQFMVGLHSVSRGPAAPEWETAVSVSISVTDASNNTGVYNTGIGNVGAFDLVLNFACTSAQTACFKPQVDFTRVTGVTVAFGYPKSHDEANSTTVVVDEIRTTPTGGVQPAAPTPAITLQTPTHEGAVWTLGTTTLTYQVQFLSSGSPPILTDPLTVGDLALNVSGAGTGGLTGITSLGATYLVTAAITGTPTVELAVAPGAVRDTWDQQSIAATSAPVSVRQGSLPVISTTPITLLTGTTATATLGTPGAPTATYTATGVPAGLSVSPAGTLTGTPTTPGATTMQVTAVNSLGSTTESVPVTVQNVAFTSPDRATFAAGSPVSFDVTWEAPEQTEVSLPENLPDGLQVTQNADRLTIHGTPTAGGEFASDITLTPALGDPVTQNLTLVVTESPRFTSAAAFVAHTDVAFSAVITAVGWPRPTVSLTAGSLPAGLTATAQPDGSLAIAGTPTAASAPISLSLTAENDMATTTRDVTFEVQSAPTISVAGSQLVEVGDSVTIPIHVTGMPEPTVTASELPDWVRLTGTPGGAWALVAEPTGTPMAATVQLTATNDAGAADASIVITPFVAPLITGPAQLTLVKGDDADAAFTAVGHPALTWGVTGDVPGLSLTAVDDTMTITGVPTTAGTYALSFTAAVLGSLVTHDVTVIVDERPGLSVPAPLEDAVGTDIDQTFTASGSPAPALTAEGLAPGLTFTDNGDGTATVLGTLTATGATTITITATNRAGSTSDTWSIEATALPAFTSASDAAFSRGGNGAFTVTTAGYPDAAIIATGLPAGLTLTDNGDGTATISGTPTASGVATVQLTATNRIGDASGTLTITVTSSPAFTSAPSATLRLGEADTFTVTTTGYPDAAIIATGLPAGLTLTDNGDGTATISGVPISSGMRVATLTAANTSATVTQALAITITERPAITTAALAPFTEGVIGEIEIAASGYPVPVLEIRGAVPAGLTFTDNGDGTATITGAATEHGEWILPVMASSSAGTATVDFALTVRQLPAFTSAPSARVRLGEPGTALVTTTGYPDAVITATGLPAGLNLTDNGDGTATIVGTPRHAETATVTLRATNAAGDATQALTLVVVEAPIITSAPSAAFEIGVPGAFTVSGTGYPLPAYALLGRLPAGLSFTDNGDGTATIAGIVLGSVAAGDYQVTVRALLPALPAPSMRAMFVTAPTMVTTAASDVSEQILTISVRAAAVPPVGPVDPENPVDPVGPVDPENPVDPVHPVAPTDPTGLPAATGGGQPAEGGTLPRTGGTLDTTGPIGALLLLLGGGALLWSRRTRRA</sequence>
<feature type="signal peptide" evidence="12">
    <location>
        <begin position="1"/>
        <end position="27"/>
    </location>
</feature>
<keyword evidence="11" id="KW-1133">Transmembrane helix</keyword>
<feature type="chain" id="PRO_5041217466" description="Gram-positive cocci surface proteins LPxTG domain-containing protein" evidence="12">
    <location>
        <begin position="28"/>
        <end position="1383"/>
    </location>
</feature>
<evidence type="ECO:0000256" key="11">
    <source>
        <dbReference type="SAM" id="Phobius"/>
    </source>
</evidence>
<keyword evidence="4 12" id="KW-0732">Signal</keyword>
<evidence type="ECO:0000256" key="8">
    <source>
        <dbReference type="ARBA" id="ARBA00023157"/>
    </source>
</evidence>
<keyword evidence="11" id="KW-0812">Transmembrane</keyword>
<dbReference type="GO" id="GO:0005509">
    <property type="term" value="F:calcium ion binding"/>
    <property type="evidence" value="ECO:0007669"/>
    <property type="project" value="InterPro"/>
</dbReference>
<feature type="domain" description="Gram-positive cocci surface proteins LPxTG" evidence="13">
    <location>
        <begin position="1349"/>
        <end position="1383"/>
    </location>
</feature>
<dbReference type="PROSITE" id="PS50847">
    <property type="entry name" value="GRAM_POS_ANCHORING"/>
    <property type="match status" value="1"/>
</dbReference>